<dbReference type="HAMAP" id="MF_01328_B">
    <property type="entry name" value="Ribosomal_uL4_B"/>
    <property type="match status" value="1"/>
</dbReference>
<dbReference type="Proteomes" id="UP000052020">
    <property type="component" value="Unassembled WGS sequence"/>
</dbReference>
<dbReference type="InterPro" id="IPR002136">
    <property type="entry name" value="Ribosomal_uL4"/>
</dbReference>
<comment type="function">
    <text evidence="5">Forms part of the polypeptide exit tunnel.</text>
</comment>
<feature type="region of interest" description="Disordered" evidence="6">
    <location>
        <begin position="58"/>
        <end position="103"/>
    </location>
</feature>
<evidence type="ECO:0000313" key="8">
    <source>
        <dbReference type="Proteomes" id="UP000052020"/>
    </source>
</evidence>
<evidence type="ECO:0000256" key="2">
    <source>
        <dbReference type="ARBA" id="ARBA00022980"/>
    </source>
</evidence>
<gene>
    <name evidence="5" type="primary">rplD</name>
    <name evidence="7" type="ORF">AMK68_00880</name>
</gene>
<dbReference type="GO" id="GO:0006412">
    <property type="term" value="P:translation"/>
    <property type="evidence" value="ECO:0007669"/>
    <property type="project" value="UniProtKB-UniRule"/>
</dbReference>
<dbReference type="GO" id="GO:0005840">
    <property type="term" value="C:ribosome"/>
    <property type="evidence" value="ECO:0007669"/>
    <property type="project" value="UniProtKB-KW"/>
</dbReference>
<comment type="caution">
    <text evidence="7">The sequence shown here is derived from an EMBL/GenBank/DDBJ whole genome shotgun (WGS) entry which is preliminary data.</text>
</comment>
<dbReference type="InterPro" id="IPR013005">
    <property type="entry name" value="Ribosomal_uL4-like"/>
</dbReference>
<accession>A0A0S7XRL8</accession>
<dbReference type="NCBIfam" id="TIGR03953">
    <property type="entry name" value="rplD_bact"/>
    <property type="match status" value="1"/>
</dbReference>
<evidence type="ECO:0000256" key="1">
    <source>
        <dbReference type="ARBA" id="ARBA00010528"/>
    </source>
</evidence>
<protein>
    <recommendedName>
        <fullName evidence="4 5">Large ribosomal subunit protein uL4</fullName>
    </recommendedName>
</protein>
<evidence type="ECO:0000256" key="4">
    <source>
        <dbReference type="ARBA" id="ARBA00035244"/>
    </source>
</evidence>
<dbReference type="InterPro" id="IPR023574">
    <property type="entry name" value="Ribosomal_uL4_dom_sf"/>
</dbReference>
<keyword evidence="3 5" id="KW-0687">Ribonucleoprotein</keyword>
<keyword evidence="5" id="KW-0699">rRNA-binding</keyword>
<name>A0A0S7XRL8_9BACT</name>
<proteinExistence type="inferred from homology"/>
<evidence type="ECO:0000313" key="7">
    <source>
        <dbReference type="EMBL" id="KPJ64713.1"/>
    </source>
</evidence>
<dbReference type="EMBL" id="LIZY01000011">
    <property type="protein sequence ID" value="KPJ64713.1"/>
    <property type="molecule type" value="Genomic_DNA"/>
</dbReference>
<dbReference type="GO" id="GO:0003735">
    <property type="term" value="F:structural constituent of ribosome"/>
    <property type="evidence" value="ECO:0007669"/>
    <property type="project" value="InterPro"/>
</dbReference>
<evidence type="ECO:0000256" key="5">
    <source>
        <dbReference type="HAMAP-Rule" id="MF_01328"/>
    </source>
</evidence>
<dbReference type="PATRIC" id="fig|1704032.3.peg.1055"/>
<comment type="similarity">
    <text evidence="1 5">Belongs to the universal ribosomal protein uL4 family.</text>
</comment>
<dbReference type="GO" id="GO:0019843">
    <property type="term" value="F:rRNA binding"/>
    <property type="evidence" value="ECO:0007669"/>
    <property type="project" value="UniProtKB-UniRule"/>
</dbReference>
<feature type="compositionally biased region" description="Basic residues" evidence="6">
    <location>
        <begin position="60"/>
        <end position="71"/>
    </location>
</feature>
<keyword evidence="5" id="KW-0694">RNA-binding</keyword>
<dbReference type="Pfam" id="PF00573">
    <property type="entry name" value="Ribosomal_L4"/>
    <property type="match status" value="1"/>
</dbReference>
<comment type="function">
    <text evidence="5">One of the primary rRNA binding proteins, this protein initially binds near the 5'-end of the 23S rRNA. It is important during the early stages of 50S assembly. It makes multiple contacts with different domains of the 23S rRNA in the assembled 50S subunit and ribosome.</text>
</comment>
<reference evidence="7 8" key="1">
    <citation type="journal article" date="2015" name="Microbiome">
        <title>Genomic resolution of linkages in carbon, nitrogen, and sulfur cycling among widespread estuary sediment bacteria.</title>
        <authorList>
            <person name="Baker B.J."/>
            <person name="Lazar C.S."/>
            <person name="Teske A.P."/>
            <person name="Dick G.J."/>
        </authorList>
    </citation>
    <scope>NUCLEOTIDE SEQUENCE [LARGE SCALE GENOMIC DNA]</scope>
    <source>
        <strain evidence="7">DG_56</strain>
    </source>
</reference>
<dbReference type="PANTHER" id="PTHR10746">
    <property type="entry name" value="50S RIBOSOMAL PROTEIN L4"/>
    <property type="match status" value="1"/>
</dbReference>
<dbReference type="SUPFAM" id="SSF52166">
    <property type="entry name" value="Ribosomal protein L4"/>
    <property type="match status" value="1"/>
</dbReference>
<dbReference type="Gene3D" id="3.40.1370.10">
    <property type="match status" value="1"/>
</dbReference>
<sequence>MPSLPLYNATGDAIGEIEVSPVWFDAPANEALVHQVVVGHLANRRARTASTKTRAEVRGSGRKPWRQKGTGRARVGDRRNPLWRHGGIIHGPRPGQRRHRTPRKMRRAALRCALTSKREAGEALVVDGISAQEPRTRDMAALMDHLDLTGKTLWVLGEQDQALEWSLRNLPGVSMALPNELNAYSVLSAARLVFTRAALERLEALPT</sequence>
<organism evidence="7 8">
    <name type="scientific">candidate division KD3-62 bacterium DG_56</name>
    <dbReference type="NCBI Taxonomy" id="1704032"/>
    <lineage>
        <taxon>Bacteria</taxon>
        <taxon>candidate division KD3-62</taxon>
    </lineage>
</organism>
<dbReference type="GO" id="GO:1990904">
    <property type="term" value="C:ribonucleoprotein complex"/>
    <property type="evidence" value="ECO:0007669"/>
    <property type="project" value="UniProtKB-KW"/>
</dbReference>
<dbReference type="AlphaFoldDB" id="A0A0S7XRL8"/>
<dbReference type="PANTHER" id="PTHR10746:SF6">
    <property type="entry name" value="LARGE RIBOSOMAL SUBUNIT PROTEIN UL4M"/>
    <property type="match status" value="1"/>
</dbReference>
<keyword evidence="2 5" id="KW-0689">Ribosomal protein</keyword>
<comment type="subunit">
    <text evidence="5">Part of the 50S ribosomal subunit.</text>
</comment>
<evidence type="ECO:0000256" key="6">
    <source>
        <dbReference type="SAM" id="MobiDB-lite"/>
    </source>
</evidence>
<evidence type="ECO:0000256" key="3">
    <source>
        <dbReference type="ARBA" id="ARBA00023274"/>
    </source>
</evidence>